<name>A0AA37V1Y1_9BACT</name>
<organism evidence="1 2">
    <name type="scientific">Roseisolibacter agri</name>
    <dbReference type="NCBI Taxonomy" id="2014610"/>
    <lineage>
        <taxon>Bacteria</taxon>
        <taxon>Pseudomonadati</taxon>
        <taxon>Gemmatimonadota</taxon>
        <taxon>Gemmatimonadia</taxon>
        <taxon>Gemmatimonadales</taxon>
        <taxon>Gemmatimonadaceae</taxon>
        <taxon>Roseisolibacter</taxon>
    </lineage>
</organism>
<protein>
    <recommendedName>
        <fullName evidence="3">Winged helix-turn-helix domain-containing protein</fullName>
    </recommendedName>
</protein>
<dbReference type="RefSeq" id="WP_284348910.1">
    <property type="nucleotide sequence ID" value="NZ_BRXS01000002.1"/>
</dbReference>
<dbReference type="InterPro" id="IPR009351">
    <property type="entry name" value="AlkZ-like"/>
</dbReference>
<evidence type="ECO:0000313" key="2">
    <source>
        <dbReference type="Proteomes" id="UP001161325"/>
    </source>
</evidence>
<dbReference type="EMBL" id="BRXS01000002">
    <property type="protein sequence ID" value="GLC24462.1"/>
    <property type="molecule type" value="Genomic_DNA"/>
</dbReference>
<keyword evidence="2" id="KW-1185">Reference proteome</keyword>
<proteinExistence type="predicted"/>
<evidence type="ECO:0000313" key="1">
    <source>
        <dbReference type="EMBL" id="GLC24462.1"/>
    </source>
</evidence>
<sequence length="355" mass="39586">MRAHLVRRTFTARGDLASTVARLGFVQADPIRAPARAQDLILRHRVSGYRAGQLEQRYPSLGLDEDFVYAYGFVPPATRALLHPRVRPAEPEGLAREVLAHVRANGPTHPKHLVDAFGDTREVNYWGGHSRATTRALEHLQYHGWLRVARREGGVRVYEAAPDVADARPAEERWRALVLLIANVLGPLPETSLRGALRLARWGVTDVAERGGAVKELLRAGALERGTVDGVAWIWPADAAPDGPVDASRVVRFLAPFDPLVWDRARVERLWGWAYRFEAYTPAAKRQYGYYALPVLWADRLVGWANVAVRDDVVDVDLGFVAGRPRDQAFTRALDAEMARMARFLGVRTDSTSIV</sequence>
<comment type="caution">
    <text evidence="1">The sequence shown here is derived from an EMBL/GenBank/DDBJ whole genome shotgun (WGS) entry which is preliminary data.</text>
</comment>
<dbReference type="PANTHER" id="PTHR30528:SF0">
    <property type="entry name" value="CYTOPLASMIC PROTEIN"/>
    <property type="match status" value="1"/>
</dbReference>
<accession>A0AA37V1Y1</accession>
<gene>
    <name evidence="1" type="ORF">rosag_09750</name>
</gene>
<reference evidence="1" key="1">
    <citation type="submission" date="2022-08" db="EMBL/GenBank/DDBJ databases">
        <title>Draft genome sequencing of Roseisolibacter agri AW1220.</title>
        <authorList>
            <person name="Tobiishi Y."/>
            <person name="Tonouchi A."/>
        </authorList>
    </citation>
    <scope>NUCLEOTIDE SEQUENCE</scope>
    <source>
        <strain evidence="1">AW1220</strain>
    </source>
</reference>
<dbReference type="Pfam" id="PF06224">
    <property type="entry name" value="AlkZ-like"/>
    <property type="match status" value="1"/>
</dbReference>
<dbReference type="PANTHER" id="PTHR30528">
    <property type="entry name" value="CYTOPLASMIC PROTEIN"/>
    <property type="match status" value="1"/>
</dbReference>
<evidence type="ECO:0008006" key="3">
    <source>
        <dbReference type="Google" id="ProtNLM"/>
    </source>
</evidence>
<dbReference type="AlphaFoldDB" id="A0AA37V1Y1"/>
<dbReference type="Proteomes" id="UP001161325">
    <property type="component" value="Unassembled WGS sequence"/>
</dbReference>